<organism evidence="1 2">
    <name type="scientific">Archaeoglobus fulgidus DSM 8774</name>
    <dbReference type="NCBI Taxonomy" id="1344584"/>
    <lineage>
        <taxon>Archaea</taxon>
        <taxon>Methanobacteriati</taxon>
        <taxon>Methanobacteriota</taxon>
        <taxon>Archaeoglobi</taxon>
        <taxon>Archaeoglobales</taxon>
        <taxon>Archaeoglobaceae</taxon>
        <taxon>Archaeoglobus</taxon>
    </lineage>
</organism>
<name>A0A075WJA7_ARCFL</name>
<dbReference type="GeneID" id="24794370"/>
<dbReference type="Proteomes" id="UP000028501">
    <property type="component" value="Chromosome"/>
</dbReference>
<gene>
    <name evidence="1" type="ORF">AFULGI_00008530</name>
</gene>
<protein>
    <submittedName>
        <fullName evidence="1">Uncharacterized protein</fullName>
    </submittedName>
</protein>
<dbReference type="RefSeq" id="WP_048095289.1">
    <property type="nucleotide sequence ID" value="NZ_CP006577.1"/>
</dbReference>
<dbReference type="KEGG" id="afg:AFULGI_00008530"/>
<sequence>MIEFAYSLKNDPKKAFDEIRSKAENLDFRPNLAIVYLTEHLQKDAKVFKFDFDTLCVPVEGFITPDGVWTRGCLCMFADIDYTLNVFRGNPDEVVEQLRSAEKGRFNLLVYPLFYVDSRYSFLSSFLRLKMARNVEEASRIFKEAIYPINTLLRPFRDEKANAVSLNLFPLNFGIGKPKIAINGSNIGRSVILLTIDKNFGTKYDDFLPERGTDVEETKKILKKEFQFIEDVAISKGNLSIAKINNMSIREFLRSHNLRMRGDLENDVNREGIFGASPYILALISKETNGSTCLGLMDYNLKFYPSFFTLDIFYDEGLFLGEQLKGGLDRIKLVINSEKFDFIFVDQNIMLMFEDWIVNVFRGKDVYGVLVSFPSYTGKMQKRSMSEVEEKICLNTTLSTVFLNL</sequence>
<accession>A0A075WJA7</accession>
<evidence type="ECO:0000313" key="2">
    <source>
        <dbReference type="Proteomes" id="UP000028501"/>
    </source>
</evidence>
<dbReference type="HOGENOM" id="CLU_695605_0_0_2"/>
<reference evidence="1 2" key="1">
    <citation type="submission" date="2013-07" db="EMBL/GenBank/DDBJ databases">
        <title>Genome of Archaeoglobus fulgidus.</title>
        <authorList>
            <person name="Fiebig A."/>
            <person name="Birkeland N.-K."/>
        </authorList>
    </citation>
    <scope>NUCLEOTIDE SEQUENCE [LARGE SCALE GENOMIC DNA]</scope>
    <source>
        <strain evidence="1 2">DSM 8774</strain>
    </source>
</reference>
<dbReference type="AlphaFoldDB" id="A0A075WJA7"/>
<evidence type="ECO:0000313" key="1">
    <source>
        <dbReference type="EMBL" id="AIG97648.1"/>
    </source>
</evidence>
<proteinExistence type="predicted"/>
<dbReference type="EMBL" id="CP006577">
    <property type="protein sequence ID" value="AIG97648.1"/>
    <property type="molecule type" value="Genomic_DNA"/>
</dbReference>